<reference evidence="1 2" key="1">
    <citation type="submission" date="2020-11" db="EMBL/GenBank/DDBJ databases">
        <title>Corynebacterium sp. MC1420.</title>
        <authorList>
            <person name="Zhou J."/>
        </authorList>
    </citation>
    <scope>NUCLEOTIDE SEQUENCE [LARGE SCALE GENOMIC DNA]</scope>
    <source>
        <strain evidence="1 2">MC1420</strain>
    </source>
</reference>
<evidence type="ECO:0000313" key="2">
    <source>
        <dbReference type="Proteomes" id="UP000594586"/>
    </source>
</evidence>
<protein>
    <submittedName>
        <fullName evidence="1">Uncharacterized protein</fullName>
    </submittedName>
</protein>
<dbReference type="Proteomes" id="UP000594586">
    <property type="component" value="Chromosome"/>
</dbReference>
<gene>
    <name evidence="1" type="ORF">G7Y29_00975</name>
</gene>
<organism evidence="1 2">
    <name type="scientific">Corynebacterium qintianiae</name>
    <dbReference type="NCBI Taxonomy" id="2709392"/>
    <lineage>
        <taxon>Bacteria</taxon>
        <taxon>Bacillati</taxon>
        <taxon>Actinomycetota</taxon>
        <taxon>Actinomycetes</taxon>
        <taxon>Mycobacteriales</taxon>
        <taxon>Corynebacteriaceae</taxon>
        <taxon>Corynebacterium</taxon>
    </lineage>
</organism>
<name>A0A7T0PF30_9CORY</name>
<accession>A0A7T0PF30</accession>
<dbReference type="EMBL" id="CP064955">
    <property type="protein sequence ID" value="QPK83430.1"/>
    <property type="molecule type" value="Genomic_DNA"/>
</dbReference>
<dbReference type="KEGG" id="cqn:G7Y29_00975"/>
<keyword evidence="2" id="KW-1185">Reference proteome</keyword>
<proteinExistence type="predicted"/>
<dbReference type="RefSeq" id="WP_165002816.1">
    <property type="nucleotide sequence ID" value="NZ_CP064955.1"/>
</dbReference>
<evidence type="ECO:0000313" key="1">
    <source>
        <dbReference type="EMBL" id="QPK83430.1"/>
    </source>
</evidence>
<sequence>MDFTFTPPAPLVFGKSPEYYEARVADPFRRNLLTMETLRGKVDFGGDSRSLKMIFVDGQATEFEIMMLEKGDTFLGLQLPMRATKFQNELKKQNIPTKKEGGAVVLPDHDVKFYIFEGEIATIRWGTDEPISPITDQPEEAGKP</sequence>
<dbReference type="AlphaFoldDB" id="A0A7T0PF30"/>